<dbReference type="EMBL" id="HG001918">
    <property type="protein sequence ID" value="CDF38334.1"/>
    <property type="molecule type" value="Genomic_DNA"/>
</dbReference>
<evidence type="ECO:0000256" key="3">
    <source>
        <dbReference type="ARBA" id="ARBA00022695"/>
    </source>
</evidence>
<keyword evidence="4" id="KW-0540">Nuclease</keyword>
<evidence type="ECO:0000256" key="4">
    <source>
        <dbReference type="ARBA" id="ARBA00022722"/>
    </source>
</evidence>
<feature type="domain" description="Reverse transcriptase" evidence="9">
    <location>
        <begin position="120"/>
        <end position="194"/>
    </location>
</feature>
<dbReference type="RefSeq" id="XP_005718219.1">
    <property type="nucleotide sequence ID" value="XM_005718162.1"/>
</dbReference>
<dbReference type="GeneID" id="17325955"/>
<dbReference type="SUPFAM" id="SSF56672">
    <property type="entry name" value="DNA/RNA polymerases"/>
    <property type="match status" value="1"/>
</dbReference>
<evidence type="ECO:0000313" key="11">
    <source>
        <dbReference type="Proteomes" id="UP000012073"/>
    </source>
</evidence>
<sequence>MLQDQGRDDQPEERSAGLSASASTKPQRRIEPPPPDVEELDLSHVPDRLRERFRRMSKKYSRVWDGTLGEIYTTVHRIELIPETRPIAKAPYRAGPKVCEIEDAEVQKMLEAGVIEPAQLKAVTVKDTYPLPRMDECRDSLGDTKVFSALDAISGYWQMPIPECDRDKTAFSCHSGLYRFSRMPFGLTNAPATF</sequence>
<dbReference type="Gene3D" id="3.10.10.10">
    <property type="entry name" value="HIV Type 1 Reverse Transcriptase, subunit A, domain 1"/>
    <property type="match status" value="1"/>
</dbReference>
<dbReference type="AlphaFoldDB" id="R7QJR5"/>
<evidence type="ECO:0000256" key="8">
    <source>
        <dbReference type="SAM" id="MobiDB-lite"/>
    </source>
</evidence>
<name>R7QJR5_CHOCR</name>
<dbReference type="Proteomes" id="UP000012073">
    <property type="component" value="Unassembled WGS sequence"/>
</dbReference>
<keyword evidence="1" id="KW-0645">Protease</keyword>
<organism evidence="10 11">
    <name type="scientific">Chondrus crispus</name>
    <name type="common">Carrageen Irish moss</name>
    <name type="synonym">Polymorpha crispa</name>
    <dbReference type="NCBI Taxonomy" id="2769"/>
    <lineage>
        <taxon>Eukaryota</taxon>
        <taxon>Rhodophyta</taxon>
        <taxon>Florideophyceae</taxon>
        <taxon>Rhodymeniophycidae</taxon>
        <taxon>Gigartinales</taxon>
        <taxon>Gigartinaceae</taxon>
        <taxon>Chondrus</taxon>
    </lineage>
</organism>
<feature type="compositionally biased region" description="Basic and acidic residues" evidence="8">
    <location>
        <begin position="1"/>
        <end position="15"/>
    </location>
</feature>
<dbReference type="KEGG" id="ccp:CHC_T00000934001"/>
<dbReference type="InterPro" id="IPR043502">
    <property type="entry name" value="DNA/RNA_pol_sf"/>
</dbReference>
<keyword evidence="3" id="KW-0548">Nucleotidyltransferase</keyword>
<dbReference type="OrthoDB" id="775972at2759"/>
<evidence type="ECO:0000313" key="10">
    <source>
        <dbReference type="EMBL" id="CDF38334.1"/>
    </source>
</evidence>
<dbReference type="InterPro" id="IPR000477">
    <property type="entry name" value="RT_dom"/>
</dbReference>
<feature type="region of interest" description="Disordered" evidence="8">
    <location>
        <begin position="1"/>
        <end position="41"/>
    </location>
</feature>
<keyword evidence="6" id="KW-0378">Hydrolase</keyword>
<keyword evidence="7" id="KW-0695">RNA-directed DNA polymerase</keyword>
<dbReference type="PhylomeDB" id="R7QJR5"/>
<dbReference type="Pfam" id="PF00078">
    <property type="entry name" value="RVT_1"/>
    <property type="match status" value="1"/>
</dbReference>
<dbReference type="CDD" id="cd01647">
    <property type="entry name" value="RT_LTR"/>
    <property type="match status" value="1"/>
</dbReference>
<gene>
    <name evidence="10" type="ORF">CHC_T00000934001</name>
</gene>
<evidence type="ECO:0000256" key="6">
    <source>
        <dbReference type="ARBA" id="ARBA00022801"/>
    </source>
</evidence>
<evidence type="ECO:0000256" key="2">
    <source>
        <dbReference type="ARBA" id="ARBA00022679"/>
    </source>
</evidence>
<reference evidence="11" key="1">
    <citation type="journal article" date="2013" name="Proc. Natl. Acad. Sci. U.S.A.">
        <title>Genome structure and metabolic features in the red seaweed Chondrus crispus shed light on evolution of the Archaeplastida.</title>
        <authorList>
            <person name="Collen J."/>
            <person name="Porcel B."/>
            <person name="Carre W."/>
            <person name="Ball S.G."/>
            <person name="Chaparro C."/>
            <person name="Tonon T."/>
            <person name="Barbeyron T."/>
            <person name="Michel G."/>
            <person name="Noel B."/>
            <person name="Valentin K."/>
            <person name="Elias M."/>
            <person name="Artiguenave F."/>
            <person name="Arun A."/>
            <person name="Aury J.M."/>
            <person name="Barbosa-Neto J.F."/>
            <person name="Bothwell J.H."/>
            <person name="Bouget F.Y."/>
            <person name="Brillet L."/>
            <person name="Cabello-Hurtado F."/>
            <person name="Capella-Gutierrez S."/>
            <person name="Charrier B."/>
            <person name="Cladiere L."/>
            <person name="Cock J.M."/>
            <person name="Coelho S.M."/>
            <person name="Colleoni C."/>
            <person name="Czjzek M."/>
            <person name="Da Silva C."/>
            <person name="Delage L."/>
            <person name="Denoeud F."/>
            <person name="Deschamps P."/>
            <person name="Dittami S.M."/>
            <person name="Gabaldon T."/>
            <person name="Gachon C.M."/>
            <person name="Groisillier A."/>
            <person name="Herve C."/>
            <person name="Jabbari K."/>
            <person name="Katinka M."/>
            <person name="Kloareg B."/>
            <person name="Kowalczyk N."/>
            <person name="Labadie K."/>
            <person name="Leblanc C."/>
            <person name="Lopez P.J."/>
            <person name="McLachlan D.H."/>
            <person name="Meslet-Cladiere L."/>
            <person name="Moustafa A."/>
            <person name="Nehr Z."/>
            <person name="Nyvall Collen P."/>
            <person name="Panaud O."/>
            <person name="Partensky F."/>
            <person name="Poulain J."/>
            <person name="Rensing S.A."/>
            <person name="Rousvoal S."/>
            <person name="Samson G."/>
            <person name="Symeonidi A."/>
            <person name="Weissenbach J."/>
            <person name="Zambounis A."/>
            <person name="Wincker P."/>
            <person name="Boyen C."/>
        </authorList>
    </citation>
    <scope>NUCLEOTIDE SEQUENCE [LARGE SCALE GENOMIC DNA]</scope>
    <source>
        <strain evidence="11">cv. Stackhouse</strain>
    </source>
</reference>
<keyword evidence="5" id="KW-0255">Endonuclease</keyword>
<keyword evidence="11" id="KW-1185">Reference proteome</keyword>
<dbReference type="InterPro" id="IPR053134">
    <property type="entry name" value="RNA-dir_DNA_polymerase"/>
</dbReference>
<evidence type="ECO:0000256" key="1">
    <source>
        <dbReference type="ARBA" id="ARBA00022670"/>
    </source>
</evidence>
<dbReference type="STRING" id="2769.R7QJR5"/>
<evidence type="ECO:0000256" key="7">
    <source>
        <dbReference type="ARBA" id="ARBA00022918"/>
    </source>
</evidence>
<dbReference type="PANTHER" id="PTHR24559:SF444">
    <property type="entry name" value="REVERSE TRANSCRIPTASE DOMAIN-CONTAINING PROTEIN"/>
    <property type="match status" value="1"/>
</dbReference>
<dbReference type="GO" id="GO:0003964">
    <property type="term" value="F:RNA-directed DNA polymerase activity"/>
    <property type="evidence" value="ECO:0007669"/>
    <property type="project" value="UniProtKB-KW"/>
</dbReference>
<keyword evidence="2" id="KW-0808">Transferase</keyword>
<protein>
    <recommendedName>
        <fullName evidence="9">Reverse transcriptase domain-containing protein</fullName>
    </recommendedName>
</protein>
<proteinExistence type="predicted"/>
<evidence type="ECO:0000259" key="9">
    <source>
        <dbReference type="Pfam" id="PF00078"/>
    </source>
</evidence>
<dbReference type="GO" id="GO:0006508">
    <property type="term" value="P:proteolysis"/>
    <property type="evidence" value="ECO:0007669"/>
    <property type="project" value="UniProtKB-KW"/>
</dbReference>
<evidence type="ECO:0000256" key="5">
    <source>
        <dbReference type="ARBA" id="ARBA00022759"/>
    </source>
</evidence>
<dbReference type="GO" id="GO:0004519">
    <property type="term" value="F:endonuclease activity"/>
    <property type="evidence" value="ECO:0007669"/>
    <property type="project" value="UniProtKB-KW"/>
</dbReference>
<dbReference type="GO" id="GO:0008233">
    <property type="term" value="F:peptidase activity"/>
    <property type="evidence" value="ECO:0007669"/>
    <property type="project" value="UniProtKB-KW"/>
</dbReference>
<dbReference type="Gramene" id="CDF38334">
    <property type="protein sequence ID" value="CDF38334"/>
    <property type="gene ID" value="CHC_T00000934001"/>
</dbReference>
<accession>R7QJR5</accession>
<dbReference type="PANTHER" id="PTHR24559">
    <property type="entry name" value="TRANSPOSON TY3-I GAG-POL POLYPROTEIN"/>
    <property type="match status" value="1"/>
</dbReference>
<dbReference type="FunFam" id="3.10.10.10:FF:000007">
    <property type="entry name" value="Retrovirus-related Pol polyprotein from transposon 17.6-like Protein"/>
    <property type="match status" value="1"/>
</dbReference>